<dbReference type="Proteomes" id="UP000326198">
    <property type="component" value="Unassembled WGS sequence"/>
</dbReference>
<dbReference type="InterPro" id="IPR046624">
    <property type="entry name" value="CSS2_C"/>
</dbReference>
<gene>
    <name evidence="3" type="ORF">BDV26DRAFT_138379</name>
</gene>
<proteinExistence type="predicted"/>
<evidence type="ECO:0000256" key="1">
    <source>
        <dbReference type="SAM" id="SignalP"/>
    </source>
</evidence>
<name>A0A5N7BNI5_9EURO</name>
<accession>A0A5N7BNI5</accession>
<reference evidence="3 4" key="1">
    <citation type="submission" date="2019-04" db="EMBL/GenBank/DDBJ databases">
        <title>Friends and foes A comparative genomics studyof 23 Aspergillus species from section Flavi.</title>
        <authorList>
            <consortium name="DOE Joint Genome Institute"/>
            <person name="Kjaerbolling I."/>
            <person name="Vesth T."/>
            <person name="Frisvad J.C."/>
            <person name="Nybo J.L."/>
            <person name="Theobald S."/>
            <person name="Kildgaard S."/>
            <person name="Isbrandt T."/>
            <person name="Kuo A."/>
            <person name="Sato A."/>
            <person name="Lyhne E.K."/>
            <person name="Kogle M.E."/>
            <person name="Wiebenga A."/>
            <person name="Kun R.S."/>
            <person name="Lubbers R.J."/>
            <person name="Makela M.R."/>
            <person name="Barry K."/>
            <person name="Chovatia M."/>
            <person name="Clum A."/>
            <person name="Daum C."/>
            <person name="Haridas S."/>
            <person name="He G."/>
            <person name="LaButti K."/>
            <person name="Lipzen A."/>
            <person name="Mondo S."/>
            <person name="Riley R."/>
            <person name="Salamov A."/>
            <person name="Simmons B.A."/>
            <person name="Magnuson J.K."/>
            <person name="Henrissat B."/>
            <person name="Mortensen U.H."/>
            <person name="Larsen T.O."/>
            <person name="Devries R.P."/>
            <person name="Grigoriev I.V."/>
            <person name="Machida M."/>
            <person name="Baker S.E."/>
            <person name="Andersen M.R."/>
        </authorList>
    </citation>
    <scope>NUCLEOTIDE SEQUENCE [LARGE SCALE GENOMIC DNA]</scope>
    <source>
        <strain evidence="3 4">IBT 29228</strain>
    </source>
</reference>
<feature type="signal peptide" evidence="1">
    <location>
        <begin position="1"/>
        <end position="21"/>
    </location>
</feature>
<sequence>MLFTRSLLFAFACWHATPALAASLAPPQYALQHKTDFNITDTGLEPRNLEKRDDPVMICPIRWIGNYPYCTYSNGEAAIDSWLEPMAKRIKKQSDGNICTKICGETEDFKWCYTSHTEGSMCDTSAKTETIQGALRKTMRDRAYWICEQECFRMSHGGTWRGSLLIGRKATWDDEFYCGPGIWDKKFASEDRCISGGKKDL</sequence>
<keyword evidence="4" id="KW-1185">Reference proteome</keyword>
<feature type="chain" id="PRO_5024798788" description="Secreted protein CSS2 C-terminal domain-containing protein" evidence="1">
    <location>
        <begin position="22"/>
        <end position="201"/>
    </location>
</feature>
<keyword evidence="1" id="KW-0732">Signal</keyword>
<organism evidence="3 4">
    <name type="scientific">Aspergillus bertholletiae</name>
    <dbReference type="NCBI Taxonomy" id="1226010"/>
    <lineage>
        <taxon>Eukaryota</taxon>
        <taxon>Fungi</taxon>
        <taxon>Dikarya</taxon>
        <taxon>Ascomycota</taxon>
        <taxon>Pezizomycotina</taxon>
        <taxon>Eurotiomycetes</taxon>
        <taxon>Eurotiomycetidae</taxon>
        <taxon>Eurotiales</taxon>
        <taxon>Aspergillaceae</taxon>
        <taxon>Aspergillus</taxon>
        <taxon>Aspergillus subgen. Circumdati</taxon>
    </lineage>
</organism>
<feature type="domain" description="Secreted protein CSS2 C-terminal" evidence="2">
    <location>
        <begin position="47"/>
        <end position="177"/>
    </location>
</feature>
<evidence type="ECO:0000313" key="3">
    <source>
        <dbReference type="EMBL" id="KAE8383396.1"/>
    </source>
</evidence>
<dbReference type="OrthoDB" id="5059029at2759"/>
<dbReference type="AlphaFoldDB" id="A0A5N7BNI5"/>
<dbReference type="Pfam" id="PF20521">
    <property type="entry name" value="DUF6736"/>
    <property type="match status" value="1"/>
</dbReference>
<dbReference type="EMBL" id="ML736155">
    <property type="protein sequence ID" value="KAE8383396.1"/>
    <property type="molecule type" value="Genomic_DNA"/>
</dbReference>
<evidence type="ECO:0000259" key="2">
    <source>
        <dbReference type="Pfam" id="PF20521"/>
    </source>
</evidence>
<protein>
    <recommendedName>
        <fullName evidence="2">Secreted protein CSS2 C-terminal domain-containing protein</fullName>
    </recommendedName>
</protein>
<evidence type="ECO:0000313" key="4">
    <source>
        <dbReference type="Proteomes" id="UP000326198"/>
    </source>
</evidence>